<proteinExistence type="predicted"/>
<dbReference type="OrthoDB" id="2727970at2"/>
<dbReference type="Pfam" id="PF12690">
    <property type="entry name" value="BsuPI"/>
    <property type="match status" value="1"/>
</dbReference>
<dbReference type="RefSeq" id="WP_089759372.1">
    <property type="nucleotide sequence ID" value="NZ_FNGO01000007.1"/>
</dbReference>
<reference evidence="2 3" key="1">
    <citation type="submission" date="2016-10" db="EMBL/GenBank/DDBJ databases">
        <authorList>
            <person name="de Groot N.N."/>
        </authorList>
    </citation>
    <scope>NUCLEOTIDE SEQUENCE [LARGE SCALE GENOMIC DNA]</scope>
    <source>
        <strain evidence="2 3">SLAS-1</strain>
    </source>
</reference>
<sequence length="263" mass="29786">MKRLTAVGLTMAVMFLVFAVVSVLLSGGSAESVQANGFQIEEKEELPEEQILNLPIVEEIEDIEDIEDLEDPGILLSELADHFDWDYELAEDQVIVEESKQFARPADADADDDISDDIPLDAGLVRTLVQELEGIKPLFVAWLDADKTSAESGDEVEVEMKVWNISEEEQTLNFRDGQVYDLLLLREGGDDEDEIKWRWSEGRGFTMALHSKTFEPGEIRSWQESFEIDEALETGIYQLEGWITAEERIEFNPVPIEISGRED</sequence>
<dbReference type="AlphaFoldDB" id="A0A1G9M164"/>
<evidence type="ECO:0000313" key="2">
    <source>
        <dbReference type="EMBL" id="SDL67465.1"/>
    </source>
</evidence>
<evidence type="ECO:0000259" key="1">
    <source>
        <dbReference type="Pfam" id="PF12690"/>
    </source>
</evidence>
<evidence type="ECO:0000313" key="3">
    <source>
        <dbReference type="Proteomes" id="UP000199476"/>
    </source>
</evidence>
<dbReference type="STRING" id="321763.SAMN04488692_10761"/>
<dbReference type="EMBL" id="FNGO01000007">
    <property type="protein sequence ID" value="SDL67465.1"/>
    <property type="molecule type" value="Genomic_DNA"/>
</dbReference>
<dbReference type="InterPro" id="IPR020481">
    <property type="entry name" value="Intracell_prot_inh_BsuPI"/>
</dbReference>
<feature type="domain" description="Intracellular proteinase inhibitor BsuPI" evidence="1">
    <location>
        <begin position="144"/>
        <end position="247"/>
    </location>
</feature>
<accession>A0A1G9M164</accession>
<name>A0A1G9M164_9FIRM</name>
<gene>
    <name evidence="2" type="ORF">SAMN04488692_10761</name>
</gene>
<keyword evidence="3" id="KW-1185">Reference proteome</keyword>
<protein>
    <submittedName>
        <fullName evidence="2">Intracellular proteinase inhibitor</fullName>
    </submittedName>
</protein>
<organism evidence="2 3">
    <name type="scientific">Halarsenatibacter silvermanii</name>
    <dbReference type="NCBI Taxonomy" id="321763"/>
    <lineage>
        <taxon>Bacteria</taxon>
        <taxon>Bacillati</taxon>
        <taxon>Bacillota</taxon>
        <taxon>Clostridia</taxon>
        <taxon>Halanaerobiales</taxon>
        <taxon>Halarsenatibacteraceae</taxon>
        <taxon>Halarsenatibacter</taxon>
    </lineage>
</organism>
<dbReference type="Proteomes" id="UP000199476">
    <property type="component" value="Unassembled WGS sequence"/>
</dbReference>
<dbReference type="Gene3D" id="2.60.40.2360">
    <property type="entry name" value="Intracellular proteinase inhibitor BsuPI"/>
    <property type="match status" value="1"/>
</dbReference>
<dbReference type="InterPro" id="IPR038144">
    <property type="entry name" value="IPI"/>
</dbReference>